<keyword evidence="1 4" id="KW-0812">Transmembrane</keyword>
<evidence type="ECO:0000256" key="1">
    <source>
        <dbReference type="SAM" id="Phobius"/>
    </source>
</evidence>
<gene>
    <name evidence="4" type="primary">TMEM207</name>
</gene>
<dbReference type="InterPro" id="IPR039490">
    <property type="entry name" value="TMEM207"/>
</dbReference>
<keyword evidence="2" id="KW-0732">Signal</keyword>
<evidence type="ECO:0000313" key="4">
    <source>
        <dbReference type="RefSeq" id="XP_019523542.1"/>
    </source>
</evidence>
<dbReference type="CTD" id="131920"/>
<dbReference type="AlphaFoldDB" id="A0A8B7TCS8"/>
<dbReference type="PANTHER" id="PTHR36467">
    <property type="entry name" value="TRANSMEMBRANE PROTEIN 207"/>
    <property type="match status" value="1"/>
</dbReference>
<keyword evidence="1" id="KW-1133">Transmembrane helix</keyword>
<sequence>MARSRPFSLTSVISKTGTLFLPLFQLVLSDPPCEDSEMCINYKDQYPDDWYIWLLLLIFLMALLCGTVLCCLHCWLRRCRISCARRTMAVFAVGDLGPVYETEAAVDSTVGIHLQTQNPELCPVPCFSNLGPPPPYEEILKSSRF</sequence>
<evidence type="ECO:0000256" key="2">
    <source>
        <dbReference type="SAM" id="SignalP"/>
    </source>
</evidence>
<keyword evidence="1" id="KW-0472">Membrane</keyword>
<dbReference type="GeneID" id="109396285"/>
<evidence type="ECO:0000313" key="3">
    <source>
        <dbReference type="Proteomes" id="UP000694851"/>
    </source>
</evidence>
<feature type="transmembrane region" description="Helical" evidence="1">
    <location>
        <begin position="53"/>
        <end position="76"/>
    </location>
</feature>
<dbReference type="OrthoDB" id="9907850at2759"/>
<accession>A0A8B7TCS8</accession>
<keyword evidence="3" id="KW-1185">Reference proteome</keyword>
<name>A0A8B7TCS8_HIPAR</name>
<dbReference type="PANTHER" id="PTHR36467:SF1">
    <property type="entry name" value="TRANSMEMBRANE PROTEIN 207"/>
    <property type="match status" value="1"/>
</dbReference>
<dbReference type="RefSeq" id="XP_019523542.1">
    <property type="nucleotide sequence ID" value="XM_019667997.1"/>
</dbReference>
<organism evidence="3 4">
    <name type="scientific">Hipposideros armiger</name>
    <name type="common">Great Himalayan leaf-nosed bat</name>
    <dbReference type="NCBI Taxonomy" id="186990"/>
    <lineage>
        <taxon>Eukaryota</taxon>
        <taxon>Metazoa</taxon>
        <taxon>Chordata</taxon>
        <taxon>Craniata</taxon>
        <taxon>Vertebrata</taxon>
        <taxon>Euteleostomi</taxon>
        <taxon>Mammalia</taxon>
        <taxon>Eutheria</taxon>
        <taxon>Laurasiatheria</taxon>
        <taxon>Chiroptera</taxon>
        <taxon>Yinpterochiroptera</taxon>
        <taxon>Rhinolophoidea</taxon>
        <taxon>Hipposideridae</taxon>
        <taxon>Hipposideros</taxon>
    </lineage>
</organism>
<reference evidence="4" key="1">
    <citation type="submission" date="2025-08" db="UniProtKB">
        <authorList>
            <consortium name="RefSeq"/>
        </authorList>
    </citation>
    <scope>IDENTIFICATION</scope>
    <source>
        <tissue evidence="4">Muscle</tissue>
    </source>
</reference>
<feature type="chain" id="PRO_5034108706" evidence="2">
    <location>
        <begin position="30"/>
        <end position="145"/>
    </location>
</feature>
<proteinExistence type="predicted"/>
<dbReference type="Proteomes" id="UP000694851">
    <property type="component" value="Unplaced"/>
</dbReference>
<feature type="signal peptide" evidence="2">
    <location>
        <begin position="1"/>
        <end position="29"/>
    </location>
</feature>
<protein>
    <submittedName>
        <fullName evidence="4">Transmembrane protein 207</fullName>
    </submittedName>
</protein>
<dbReference type="KEGG" id="hai:109396285"/>